<proteinExistence type="inferred from homology"/>
<dbReference type="InterPro" id="IPR051013">
    <property type="entry name" value="MBL_superfamily_lactonases"/>
</dbReference>
<evidence type="ECO:0000256" key="1">
    <source>
        <dbReference type="ARBA" id="ARBA00007749"/>
    </source>
</evidence>
<evidence type="ECO:0000259" key="5">
    <source>
        <dbReference type="Pfam" id="PF00753"/>
    </source>
</evidence>
<gene>
    <name evidence="6" type="ORF">BJY01DRAFT_240199</name>
</gene>
<dbReference type="EMBL" id="JBFXLU010000291">
    <property type="protein sequence ID" value="KAL2831020.1"/>
    <property type="molecule type" value="Genomic_DNA"/>
</dbReference>
<organism evidence="6 7">
    <name type="scientific">Aspergillus pseudoustus</name>
    <dbReference type="NCBI Taxonomy" id="1810923"/>
    <lineage>
        <taxon>Eukaryota</taxon>
        <taxon>Fungi</taxon>
        <taxon>Dikarya</taxon>
        <taxon>Ascomycota</taxon>
        <taxon>Pezizomycotina</taxon>
        <taxon>Eurotiomycetes</taxon>
        <taxon>Eurotiomycetidae</taxon>
        <taxon>Eurotiales</taxon>
        <taxon>Aspergillaceae</taxon>
        <taxon>Aspergillus</taxon>
        <taxon>Aspergillus subgen. Nidulantes</taxon>
    </lineage>
</organism>
<dbReference type="PANTHER" id="PTHR42978">
    <property type="entry name" value="QUORUM-QUENCHING LACTONASE YTNP-RELATED-RELATED"/>
    <property type="match status" value="1"/>
</dbReference>
<name>A0ABR4ITE2_9EURO</name>
<accession>A0ABR4ITE2</accession>
<keyword evidence="3" id="KW-0378">Hydrolase</keyword>
<keyword evidence="4" id="KW-0862">Zinc</keyword>
<dbReference type="Proteomes" id="UP001610446">
    <property type="component" value="Unassembled WGS sequence"/>
</dbReference>
<dbReference type="PANTHER" id="PTHR42978:SF5">
    <property type="entry name" value="METALLO-BETA-LACTAMASE DOMAIN-CONTAINING PROTEIN"/>
    <property type="match status" value="1"/>
</dbReference>
<dbReference type="Pfam" id="PF00753">
    <property type="entry name" value="Lactamase_B"/>
    <property type="match status" value="1"/>
</dbReference>
<dbReference type="CDD" id="cd07730">
    <property type="entry name" value="metallo-hydrolase-like_MBL-fold"/>
    <property type="match status" value="1"/>
</dbReference>
<dbReference type="SUPFAM" id="SSF56281">
    <property type="entry name" value="Metallo-hydrolase/oxidoreductase"/>
    <property type="match status" value="1"/>
</dbReference>
<protein>
    <recommendedName>
        <fullName evidence="5">Metallo-beta-lactamase domain-containing protein</fullName>
    </recommendedName>
</protein>
<evidence type="ECO:0000256" key="4">
    <source>
        <dbReference type="ARBA" id="ARBA00022833"/>
    </source>
</evidence>
<comment type="similarity">
    <text evidence="1">Belongs to the metallo-beta-lactamase superfamily.</text>
</comment>
<evidence type="ECO:0000256" key="2">
    <source>
        <dbReference type="ARBA" id="ARBA00022723"/>
    </source>
</evidence>
<dbReference type="InterPro" id="IPR036866">
    <property type="entry name" value="RibonucZ/Hydroxyglut_hydro"/>
</dbReference>
<reference evidence="6 7" key="1">
    <citation type="submission" date="2024-07" db="EMBL/GenBank/DDBJ databases">
        <title>Section-level genome sequencing and comparative genomics of Aspergillus sections Usti and Cavernicolus.</title>
        <authorList>
            <consortium name="Lawrence Berkeley National Laboratory"/>
            <person name="Nybo J.L."/>
            <person name="Vesth T.C."/>
            <person name="Theobald S."/>
            <person name="Frisvad J.C."/>
            <person name="Larsen T.O."/>
            <person name="Kjaerboelling I."/>
            <person name="Rothschild-Mancinelli K."/>
            <person name="Lyhne E.K."/>
            <person name="Kogle M.E."/>
            <person name="Barry K."/>
            <person name="Clum A."/>
            <person name="Na H."/>
            <person name="Ledsgaard L."/>
            <person name="Lin J."/>
            <person name="Lipzen A."/>
            <person name="Kuo A."/>
            <person name="Riley R."/>
            <person name="Mondo S."/>
            <person name="Labutti K."/>
            <person name="Haridas S."/>
            <person name="Pangalinan J."/>
            <person name="Salamov A.A."/>
            <person name="Simmons B.A."/>
            <person name="Magnuson J.K."/>
            <person name="Chen J."/>
            <person name="Drula E."/>
            <person name="Henrissat B."/>
            <person name="Wiebenga A."/>
            <person name="Lubbers R.J."/>
            <person name="Gomes A.C."/>
            <person name="Makela M.R."/>
            <person name="Stajich J."/>
            <person name="Grigoriev I.V."/>
            <person name="Mortensen U.H."/>
            <person name="De Vries R.P."/>
            <person name="Baker S.E."/>
            <person name="Andersen M.R."/>
        </authorList>
    </citation>
    <scope>NUCLEOTIDE SEQUENCE [LARGE SCALE GENOMIC DNA]</scope>
    <source>
        <strain evidence="6 7">CBS 123904</strain>
    </source>
</reference>
<dbReference type="InterPro" id="IPR001279">
    <property type="entry name" value="Metallo-B-lactamas"/>
</dbReference>
<keyword evidence="2" id="KW-0479">Metal-binding</keyword>
<evidence type="ECO:0000256" key="3">
    <source>
        <dbReference type="ARBA" id="ARBA00022801"/>
    </source>
</evidence>
<evidence type="ECO:0000313" key="6">
    <source>
        <dbReference type="EMBL" id="KAL2831020.1"/>
    </source>
</evidence>
<evidence type="ECO:0000313" key="7">
    <source>
        <dbReference type="Proteomes" id="UP001610446"/>
    </source>
</evidence>
<dbReference type="Gene3D" id="3.60.15.10">
    <property type="entry name" value="Ribonuclease Z/Hydroxyacylglutathione hydrolase-like"/>
    <property type="match status" value="1"/>
</dbReference>
<keyword evidence="7" id="KW-1185">Reference proteome</keyword>
<comment type="caution">
    <text evidence="6">The sequence shown here is derived from an EMBL/GenBank/DDBJ whole genome shotgun (WGS) entry which is preliminary data.</text>
</comment>
<feature type="domain" description="Metallo-beta-lactamase" evidence="5">
    <location>
        <begin position="50"/>
        <end position="158"/>
    </location>
</feature>
<sequence length="373" mass="40974">MGSTKWTPSIPSGATVEVSVIDTTTYLTKLDGALVVDPVYPGYEVMKIPSFSFLIHHLPSSSRVLFDLGLRKNWRTHLSPHLLREITALPFNINCEKDVADILTENGVSPDSINAVVFSHHHWDHVGDTTRFPSTTRLVTGPGYKEKYLPGWPADPKAVETTSDLYQGRETVEIDFEAGASSSSCLAIEGCQAYDYFGDGSFYLLNATGHTTGHLNALVRTTTAEAPEGDTFLLLGGDTAHHCSVLRPSVYCPFPATFSPAPGNDDLNSSCPSKRYTSIHRASNQSSSTAATVTSFCKLPEFNPYDEEIAVAKQTLDKIVPLDGADNILTVFAHDDSLMDVIDFFPKTANNWKTDGWKRQGHWRFLAPLKVDE</sequence>